<evidence type="ECO:0000256" key="3">
    <source>
        <dbReference type="ARBA" id="ARBA00023004"/>
    </source>
</evidence>
<gene>
    <name evidence="5" type="ORF">PWA56_05445</name>
</gene>
<sequence length="199" mass="22023">MTMMNDDTGVPAAVFALRSEWADLILSGAKTVEIRRSRMNRMIGRMLIYRTGAGLIVGEVRVKGMHAAPPETIWREYGAAACLTEKEFDEYAKGADMLYAYRLENPIRYGKPKTLSDIGLKRAPQSWCYLPETGPAGPEPASDHPAEARRLLTAAADQWELHRFTTRDNGMAARDISRMFGGLLARIGEYGKGNTLGKA</sequence>
<dbReference type="InterPro" id="IPR015947">
    <property type="entry name" value="PUA-like_sf"/>
</dbReference>
<feature type="domain" description="ASCH" evidence="4">
    <location>
        <begin position="17"/>
        <end position="69"/>
    </location>
</feature>
<accession>A0ABD7WN85</accession>
<dbReference type="GO" id="GO:0016491">
    <property type="term" value="F:oxidoreductase activity"/>
    <property type="evidence" value="ECO:0007669"/>
    <property type="project" value="UniProtKB-KW"/>
</dbReference>
<dbReference type="InterPro" id="IPR007374">
    <property type="entry name" value="ASCH_domain"/>
</dbReference>
<evidence type="ECO:0000259" key="4">
    <source>
        <dbReference type="Pfam" id="PF04266"/>
    </source>
</evidence>
<dbReference type="RefSeq" id="WP_241958802.1">
    <property type="nucleotide sequence ID" value="NZ_CP118598.1"/>
</dbReference>
<evidence type="ECO:0000313" key="5">
    <source>
        <dbReference type="EMBL" id="WDY41262.1"/>
    </source>
</evidence>
<dbReference type="InterPro" id="IPR002057">
    <property type="entry name" value="Isopenicillin-N_synth_CS"/>
</dbReference>
<dbReference type="Gene3D" id="2.30.130.30">
    <property type="entry name" value="Hypothetical protein"/>
    <property type="match status" value="1"/>
</dbReference>
<evidence type="ECO:0000256" key="1">
    <source>
        <dbReference type="ARBA" id="ARBA00008056"/>
    </source>
</evidence>
<reference evidence="5 6" key="1">
    <citation type="submission" date="2023-02" db="EMBL/GenBank/DDBJ databases">
        <authorList>
            <person name="Pan L."/>
        </authorList>
    </citation>
    <scope>NUCLEOTIDE SEQUENCE [LARGE SCALE GENOMIC DNA]</scope>
    <source>
        <strain evidence="5 6">F2</strain>
    </source>
</reference>
<dbReference type="Proteomes" id="UP001221506">
    <property type="component" value="Chromosome"/>
</dbReference>
<evidence type="ECO:0000313" key="6">
    <source>
        <dbReference type="Proteomes" id="UP001221506"/>
    </source>
</evidence>
<dbReference type="EMBL" id="CP118598">
    <property type="protein sequence ID" value="WDY41262.1"/>
    <property type="molecule type" value="Genomic_DNA"/>
</dbReference>
<dbReference type="Pfam" id="PF04266">
    <property type="entry name" value="ASCH"/>
    <property type="match status" value="1"/>
</dbReference>
<name>A0ABD7WN85_BIFLL</name>
<comment type="similarity">
    <text evidence="1">Belongs to the iron/ascorbate-dependent oxidoreductase family.</text>
</comment>
<protein>
    <submittedName>
        <fullName evidence="5">ASCH domain-containing protein</fullName>
    </submittedName>
</protein>
<proteinExistence type="inferred from homology"/>
<evidence type="ECO:0000256" key="2">
    <source>
        <dbReference type="ARBA" id="ARBA00023002"/>
    </source>
</evidence>
<dbReference type="SUPFAM" id="SSF88697">
    <property type="entry name" value="PUA domain-like"/>
    <property type="match status" value="1"/>
</dbReference>
<keyword evidence="2" id="KW-0560">Oxidoreductase</keyword>
<dbReference type="PROSITE" id="PS00185">
    <property type="entry name" value="IPNS_1"/>
    <property type="match status" value="1"/>
</dbReference>
<dbReference type="AlphaFoldDB" id="A0ABD7WN85"/>
<keyword evidence="3" id="KW-0408">Iron</keyword>
<organism evidence="5 6">
    <name type="scientific">Bifidobacterium longum subsp. longum</name>
    <dbReference type="NCBI Taxonomy" id="1679"/>
    <lineage>
        <taxon>Bacteria</taxon>
        <taxon>Bacillati</taxon>
        <taxon>Actinomycetota</taxon>
        <taxon>Actinomycetes</taxon>
        <taxon>Bifidobacteriales</taxon>
        <taxon>Bifidobacteriaceae</taxon>
        <taxon>Bifidobacterium</taxon>
    </lineage>
</organism>